<evidence type="ECO:0000313" key="3">
    <source>
        <dbReference type="EMBL" id="PHH78004.1"/>
    </source>
</evidence>
<comment type="caution">
    <text evidence="3">The sequence shown here is derived from an EMBL/GenBank/DDBJ whole genome shotgun (WGS) entry which is preliminary data.</text>
</comment>
<evidence type="ECO:0000256" key="1">
    <source>
        <dbReference type="SAM" id="MobiDB-lite"/>
    </source>
</evidence>
<dbReference type="Pfam" id="PF23867">
    <property type="entry name" value="Mmc1_N"/>
    <property type="match status" value="1"/>
</dbReference>
<protein>
    <recommendedName>
        <fullName evidence="2">Mmc1 C-terminal domain-containing protein</fullName>
    </recommendedName>
</protein>
<dbReference type="AlphaFoldDB" id="A0A2C5ZF10"/>
<feature type="domain" description="Mmc1 C-terminal" evidence="2">
    <location>
        <begin position="356"/>
        <end position="584"/>
    </location>
</feature>
<dbReference type="InterPro" id="IPR056196">
    <property type="entry name" value="Mmc1_C"/>
</dbReference>
<accession>A0A2C5ZF10</accession>
<gene>
    <name evidence="3" type="ORF">CDD82_3261</name>
</gene>
<dbReference type="Proteomes" id="UP000224854">
    <property type="component" value="Unassembled WGS sequence"/>
</dbReference>
<evidence type="ECO:0000259" key="2">
    <source>
        <dbReference type="Pfam" id="PF23868"/>
    </source>
</evidence>
<dbReference type="Pfam" id="PF23868">
    <property type="entry name" value="Mmc1_C"/>
    <property type="match status" value="1"/>
</dbReference>
<reference evidence="3 4" key="1">
    <citation type="submission" date="2017-06" db="EMBL/GenBank/DDBJ databases">
        <title>Ant-infecting Ophiocordyceps genomes reveal a high diversity of potential behavioral manipulation genes and a possible major role for enterotoxins.</title>
        <authorList>
            <person name="De Bekker C."/>
            <person name="Evans H.C."/>
            <person name="Brachmann A."/>
            <person name="Hughes D.P."/>
        </authorList>
    </citation>
    <scope>NUCLEOTIDE SEQUENCE [LARGE SCALE GENOMIC DNA]</scope>
    <source>
        <strain evidence="3 4">1348a</strain>
    </source>
</reference>
<name>A0A2C5ZF10_9HYPO</name>
<dbReference type="PANTHER" id="PTHR38644:SF1">
    <property type="entry name" value="EXPRESSED PROTEIN"/>
    <property type="match status" value="1"/>
</dbReference>
<feature type="region of interest" description="Disordered" evidence="1">
    <location>
        <begin position="454"/>
        <end position="489"/>
    </location>
</feature>
<sequence>MAYRRTLLLGSGRARLGWSVLQGALAACPLCHRAKAPRHWQSTLATKSARREVQEALGELAQEHANLVNLSWVQLAQQSLEQRAGDEVVRVAIWGLGGGTTAKRLLTTMLADALSEEQAWERELAAHDDALPLIVRVGASHEGRVRVRLDTTTALHELHVSSPHLGRLNVELLLVQATAPLAATSRRALEEAVLVPLVGIASAEHRISPLATPVHQALVVASGMPGAVCASALPISQSHDAVRAAVDLPGVPAKQPSCAFAVVDVSRAQESLRAIRLGPQHAREYERLWLESNVAALVDWLKTSARVAAAHTTKPAVRRHVAALLDNVSCAIEEQEQEQVASVHRTHTSLGGVSGRLAEWTHKAHAELQDELDLCFAGRRWRKLGWWKLFWRVDDVAMLTSDMLSQRFLPTAEQELVYLAGRIAELAPDAPRYPQPGAASYSHDLDAAAAPDSQAAAAPLNSLEPSSSKHQDSWFRSSPPSPPPPPPCALPKWPGHIAFTRRYLHHETVPALQSLAQSLVAQALGTVGATSSLAALLYLSSASATLYEVGAVAALGLVYSLARMQRKWDAARAYWQGEVREEGRKAIRGAEASVAVVLRRQDAPDDALRLGERDFGRARELVQTAKEALARIE</sequence>
<dbReference type="OrthoDB" id="5319015at2759"/>
<feature type="compositionally biased region" description="Pro residues" evidence="1">
    <location>
        <begin position="479"/>
        <end position="489"/>
    </location>
</feature>
<organism evidence="3 4">
    <name type="scientific">Ophiocordyceps australis</name>
    <dbReference type="NCBI Taxonomy" id="1399860"/>
    <lineage>
        <taxon>Eukaryota</taxon>
        <taxon>Fungi</taxon>
        <taxon>Dikarya</taxon>
        <taxon>Ascomycota</taxon>
        <taxon>Pezizomycotina</taxon>
        <taxon>Sordariomycetes</taxon>
        <taxon>Hypocreomycetidae</taxon>
        <taxon>Hypocreales</taxon>
        <taxon>Ophiocordycipitaceae</taxon>
        <taxon>Ophiocordyceps</taxon>
    </lineage>
</organism>
<evidence type="ECO:0000313" key="4">
    <source>
        <dbReference type="Proteomes" id="UP000224854"/>
    </source>
</evidence>
<dbReference type="PROSITE" id="PS51257">
    <property type="entry name" value="PROKAR_LIPOPROTEIN"/>
    <property type="match status" value="1"/>
</dbReference>
<proteinExistence type="predicted"/>
<keyword evidence="4" id="KW-1185">Reference proteome</keyword>
<dbReference type="PANTHER" id="PTHR38644">
    <property type="entry name" value="EXPRESSED PROTEIN"/>
    <property type="match status" value="1"/>
</dbReference>
<dbReference type="EMBL" id="NJEU01000243">
    <property type="protein sequence ID" value="PHH78004.1"/>
    <property type="molecule type" value="Genomic_DNA"/>
</dbReference>